<accession>A0AAQ1SMJ5</accession>
<comment type="caution">
    <text evidence="1">The sequence shown here is derived from an EMBL/GenBank/DDBJ whole genome shotgun (WGS) entry which is preliminary data.</text>
</comment>
<sequence length="65" mass="7529">MYKNVCLEISLKKYLKCRSVQSIMGANETGYRFGILPYFSNIKELDYQNIVPNPSVKNPLNDKKL</sequence>
<dbReference type="AlphaFoldDB" id="A0AAQ1SMJ5"/>
<protein>
    <submittedName>
        <fullName evidence="1">Uncharacterized protein</fullName>
    </submittedName>
</protein>
<dbReference type="EMBL" id="OEJX01000009">
    <property type="protein sequence ID" value="SOR60425.1"/>
    <property type="molecule type" value="Genomic_DNA"/>
</dbReference>
<reference evidence="1 2" key="1">
    <citation type="submission" date="2017-11" db="EMBL/GenBank/DDBJ databases">
        <authorList>
            <person name="Lechat P."/>
        </authorList>
    </citation>
    <scope>NUCLEOTIDE SEQUENCE [LARGE SCALE GENOMIC DNA]</scope>
    <source>
        <strain evidence="1">L495</strain>
    </source>
</reference>
<name>A0AAQ1SMJ5_LEPIR</name>
<evidence type="ECO:0000313" key="2">
    <source>
        <dbReference type="Proteomes" id="UP000234460"/>
    </source>
</evidence>
<organism evidence="1 2">
    <name type="scientific">Leptospira interrogans serovar Manilae</name>
    <dbReference type="NCBI Taxonomy" id="214675"/>
    <lineage>
        <taxon>Bacteria</taxon>
        <taxon>Pseudomonadati</taxon>
        <taxon>Spirochaetota</taxon>
        <taxon>Spirochaetia</taxon>
        <taxon>Leptospirales</taxon>
        <taxon>Leptospiraceae</taxon>
        <taxon>Leptospira</taxon>
    </lineage>
</organism>
<gene>
    <name evidence="1" type="ORF">LMANV2_170042</name>
</gene>
<dbReference type="Proteomes" id="UP000234460">
    <property type="component" value="Chromosome LMANV2"/>
</dbReference>
<proteinExistence type="predicted"/>
<evidence type="ECO:0000313" key="1">
    <source>
        <dbReference type="EMBL" id="SOR60425.1"/>
    </source>
</evidence>